<dbReference type="Proteomes" id="UP000032534">
    <property type="component" value="Unassembled WGS sequence"/>
</dbReference>
<accession>A0A0D7X4N3</accession>
<organism evidence="1 2">
    <name type="scientific">Paenibacillus terrae</name>
    <dbReference type="NCBI Taxonomy" id="159743"/>
    <lineage>
        <taxon>Bacteria</taxon>
        <taxon>Bacillati</taxon>
        <taxon>Bacillota</taxon>
        <taxon>Bacilli</taxon>
        <taxon>Bacillales</taxon>
        <taxon>Paenibacillaceae</taxon>
        <taxon>Paenibacillus</taxon>
    </lineage>
</organism>
<sequence length="80" mass="9660">MEQMETYNCYVEQEDSYYKKLETLEQCQHAIFDHIFRYGEIFDKLMVEEVLLAIHQLEDTVRLELLHLKSAKAFLAFKLK</sequence>
<reference evidence="1 2" key="1">
    <citation type="submission" date="2014-11" db="EMBL/GenBank/DDBJ databases">
        <title>Draft Genome Sequences of Paenibacillus polymyxa NRRL B-30509 and Paenibacillus terrae NRRL B-30644, Strains from a Poultry Environment that Produce Tridecaptin A and Paenicidins.</title>
        <authorList>
            <person name="van Belkum M.J."/>
            <person name="Lohans C.T."/>
            <person name="Vederas J.C."/>
        </authorList>
    </citation>
    <scope>NUCLEOTIDE SEQUENCE [LARGE SCALE GENOMIC DNA]</scope>
    <source>
        <strain evidence="1 2">NRRL B-30644</strain>
    </source>
</reference>
<dbReference type="RefSeq" id="WP_044645490.1">
    <property type="nucleotide sequence ID" value="NZ_JTHP01000009.1"/>
</dbReference>
<keyword evidence="2" id="KW-1185">Reference proteome</keyword>
<dbReference type="AlphaFoldDB" id="A0A0D7X4N3"/>
<evidence type="ECO:0000313" key="2">
    <source>
        <dbReference type="Proteomes" id="UP000032534"/>
    </source>
</evidence>
<dbReference type="OrthoDB" id="2624176at2"/>
<protein>
    <submittedName>
        <fullName evidence="1">Uncharacterized protein</fullName>
    </submittedName>
</protein>
<name>A0A0D7X4N3_9BACL</name>
<evidence type="ECO:0000313" key="1">
    <source>
        <dbReference type="EMBL" id="KJD46346.1"/>
    </source>
</evidence>
<dbReference type="EMBL" id="JTHP01000009">
    <property type="protein sequence ID" value="KJD46346.1"/>
    <property type="molecule type" value="Genomic_DNA"/>
</dbReference>
<gene>
    <name evidence="1" type="ORF">QD47_07230</name>
</gene>
<comment type="caution">
    <text evidence="1">The sequence shown here is derived from an EMBL/GenBank/DDBJ whole genome shotgun (WGS) entry which is preliminary data.</text>
</comment>
<proteinExistence type="predicted"/>
<dbReference type="PATRIC" id="fig|159743.3.peg.1585"/>